<feature type="domain" description="ShKT" evidence="14">
    <location>
        <begin position="528"/>
        <end position="564"/>
    </location>
</feature>
<dbReference type="SMART" id="SM00631">
    <property type="entry name" value="Zn_pept"/>
    <property type="match status" value="1"/>
</dbReference>
<dbReference type="SUPFAM" id="SSF53187">
    <property type="entry name" value="Zn-dependent exopeptidases"/>
    <property type="match status" value="1"/>
</dbReference>
<dbReference type="PANTHER" id="PTHR11705:SF49">
    <property type="entry name" value="SHKT DOMAIN-CONTAINING PROTEIN"/>
    <property type="match status" value="1"/>
</dbReference>
<evidence type="ECO:0000256" key="1">
    <source>
        <dbReference type="ARBA" id="ARBA00001947"/>
    </source>
</evidence>
<dbReference type="GO" id="GO:0006508">
    <property type="term" value="P:proteolysis"/>
    <property type="evidence" value="ECO:0007669"/>
    <property type="project" value="UniProtKB-KW"/>
</dbReference>
<evidence type="ECO:0000259" key="15">
    <source>
        <dbReference type="PROSITE" id="PS52035"/>
    </source>
</evidence>
<comment type="caution">
    <text evidence="11">Lacks conserved residue(s) required for the propagation of feature annotation.</text>
</comment>
<dbReference type="Pfam" id="PF00246">
    <property type="entry name" value="Peptidase_M14"/>
    <property type="match status" value="1"/>
</dbReference>
<dbReference type="WBParaSite" id="mrna-Wban_08546">
    <property type="protein sequence ID" value="mrna-Wban_08546"/>
    <property type="gene ID" value="Wban_08546"/>
</dbReference>
<evidence type="ECO:0000256" key="5">
    <source>
        <dbReference type="ARBA" id="ARBA00022723"/>
    </source>
</evidence>
<proteinExistence type="inferred from homology"/>
<evidence type="ECO:0000256" key="7">
    <source>
        <dbReference type="ARBA" id="ARBA00022801"/>
    </source>
</evidence>
<sequence>MAQQHKRQQQQKQLIITFCILLISLNQITITIADNNISYNDNDIVYDDNSSYNNNNDNNDNNTININYVANERYSVLRLRTTDLNQFLSVKKLIDSSIDLKVNFWKIARNINDVTDVMVPASTMKKVLHLLNDGNVNVTVTIPDVERLIIKREKKNGTFEQQQRYRDDSGSISGRSIIEFNKYDFYSYGSYNEMMKWLRSLARKYPEFVRNISIGKSHEKRSIDGLEIGGNNQSKRVFWIDGGIHAREWAAPHTALYFIHQLTSKYGYDKQITKYVDELTWVIIPCLNPDGYEFTRSSTNPNVRLWRKNRSPFVCEKDQWGRNRCCRGVDLNRNFDFHFKESGSSDDPCAEIYQGKAPFSEPETRAVRDAIMSNRYRGRIDAFITLHTYSQLWIHPYGHRKDTYPGDIQDLYKVGKNATDALSKLYGTKYIVGSGADTLYPASGGSEDWAKQTAGIKYVYLLELRPDEKNWDGFILDERQLIPTATETWAGIRVVADAVIERANRKITRINDTIKQEYRFGNGSAGSCYDLRHACKRWVQEKESICKTVPIFMREQCAYSCGHC</sequence>
<evidence type="ECO:0000256" key="8">
    <source>
        <dbReference type="ARBA" id="ARBA00022833"/>
    </source>
</evidence>
<evidence type="ECO:0000313" key="16">
    <source>
        <dbReference type="Proteomes" id="UP000093561"/>
    </source>
</evidence>
<evidence type="ECO:0000259" key="14">
    <source>
        <dbReference type="PROSITE" id="PS51670"/>
    </source>
</evidence>
<evidence type="ECO:0000256" key="9">
    <source>
        <dbReference type="ARBA" id="ARBA00023049"/>
    </source>
</evidence>
<dbReference type="Gene3D" id="3.30.70.340">
    <property type="entry name" value="Metallocarboxypeptidase-like"/>
    <property type="match status" value="1"/>
</dbReference>
<accession>A0AAF5Q054</accession>
<dbReference type="PANTHER" id="PTHR11705">
    <property type="entry name" value="PROTEASE FAMILY M14 CARBOXYPEPTIDASE A,B"/>
    <property type="match status" value="1"/>
</dbReference>
<dbReference type="InterPro" id="IPR036990">
    <property type="entry name" value="M14A-like_propep"/>
</dbReference>
<keyword evidence="10" id="KW-1015">Disulfide bond</keyword>
<dbReference type="Pfam" id="PF02244">
    <property type="entry name" value="Propep_M14"/>
    <property type="match status" value="1"/>
</dbReference>
<feature type="signal peptide" evidence="13">
    <location>
        <begin position="1"/>
        <end position="33"/>
    </location>
</feature>
<keyword evidence="6 13" id="KW-0732">Signal</keyword>
<dbReference type="InterPro" id="IPR003582">
    <property type="entry name" value="ShKT_dom"/>
</dbReference>
<keyword evidence="4" id="KW-0645">Protease</keyword>
<dbReference type="GO" id="GO:0004181">
    <property type="term" value="F:metallocarboxypeptidase activity"/>
    <property type="evidence" value="ECO:0007669"/>
    <property type="project" value="InterPro"/>
</dbReference>
<protein>
    <recommendedName>
        <fullName evidence="18">ShKT domain-containing protein</fullName>
    </recommendedName>
</protein>
<dbReference type="PROSITE" id="PS51670">
    <property type="entry name" value="SHKT"/>
    <property type="match status" value="1"/>
</dbReference>
<name>A0AAF5Q054_WUCBA</name>
<dbReference type="GO" id="GO:0005615">
    <property type="term" value="C:extracellular space"/>
    <property type="evidence" value="ECO:0007669"/>
    <property type="project" value="TreeGrafter"/>
</dbReference>
<comment type="cofactor">
    <cofactor evidence="1">
        <name>Zn(2+)</name>
        <dbReference type="ChEBI" id="CHEBI:29105"/>
    </cofactor>
</comment>
<evidence type="ECO:0000313" key="17">
    <source>
        <dbReference type="WBParaSite" id="mrna-Wban_08546"/>
    </source>
</evidence>
<keyword evidence="3" id="KW-0121">Carboxypeptidase</keyword>
<keyword evidence="5" id="KW-0479">Metal-binding</keyword>
<evidence type="ECO:0000256" key="6">
    <source>
        <dbReference type="ARBA" id="ARBA00022729"/>
    </source>
</evidence>
<dbReference type="Pfam" id="PF01549">
    <property type="entry name" value="ShK"/>
    <property type="match status" value="1"/>
</dbReference>
<evidence type="ECO:0000256" key="12">
    <source>
        <dbReference type="PROSITE-ProRule" id="PRU01379"/>
    </source>
</evidence>
<feature type="chain" id="PRO_5042005764" description="ShKT domain-containing protein" evidence="13">
    <location>
        <begin position="34"/>
        <end position="564"/>
    </location>
</feature>
<evidence type="ECO:0000256" key="2">
    <source>
        <dbReference type="ARBA" id="ARBA00005988"/>
    </source>
</evidence>
<reference evidence="17" key="3">
    <citation type="submission" date="2024-02" db="UniProtKB">
        <authorList>
            <consortium name="WormBaseParasite"/>
        </authorList>
    </citation>
    <scope>IDENTIFICATION</scope>
    <source>
        <strain evidence="17">pt0022</strain>
    </source>
</reference>
<organism evidence="16 17">
    <name type="scientific">Wuchereria bancrofti</name>
    <dbReference type="NCBI Taxonomy" id="6293"/>
    <lineage>
        <taxon>Eukaryota</taxon>
        <taxon>Metazoa</taxon>
        <taxon>Ecdysozoa</taxon>
        <taxon>Nematoda</taxon>
        <taxon>Chromadorea</taxon>
        <taxon>Rhabditida</taxon>
        <taxon>Spirurina</taxon>
        <taxon>Spiruromorpha</taxon>
        <taxon>Filarioidea</taxon>
        <taxon>Onchocercidae</taxon>
        <taxon>Wuchereria</taxon>
    </lineage>
</organism>
<keyword evidence="9" id="KW-0482">Metalloprotease</keyword>
<dbReference type="CDD" id="cd03860">
    <property type="entry name" value="M14_CP_A-B_like"/>
    <property type="match status" value="1"/>
</dbReference>
<evidence type="ECO:0000256" key="3">
    <source>
        <dbReference type="ARBA" id="ARBA00022645"/>
    </source>
</evidence>
<reference evidence="16" key="2">
    <citation type="journal article" date="2016" name="Mol. Ecol.">
        <title>Population genomics of the filarial nematode parasite Wuchereria bancrofti from mosquitoes.</title>
        <authorList>
            <person name="Small S.T."/>
            <person name="Reimer L.J."/>
            <person name="Tisch D.J."/>
            <person name="King C.L."/>
            <person name="Christensen B.M."/>
            <person name="Siba P.M."/>
            <person name="Kazura J.W."/>
            <person name="Serre D."/>
            <person name="Zimmerman P.A."/>
        </authorList>
    </citation>
    <scope>NUCLEOTIDE SEQUENCE</scope>
    <source>
        <strain evidence="16">pt0022</strain>
    </source>
</reference>
<dbReference type="PRINTS" id="PR00765">
    <property type="entry name" value="CRBOXYPTASEA"/>
</dbReference>
<evidence type="ECO:0000256" key="13">
    <source>
        <dbReference type="SAM" id="SignalP"/>
    </source>
</evidence>
<dbReference type="Gene3D" id="3.40.630.10">
    <property type="entry name" value="Zn peptidases"/>
    <property type="match status" value="1"/>
</dbReference>
<dbReference type="GO" id="GO:0008270">
    <property type="term" value="F:zinc ion binding"/>
    <property type="evidence" value="ECO:0007669"/>
    <property type="project" value="InterPro"/>
</dbReference>
<keyword evidence="7" id="KW-0378">Hydrolase</keyword>
<dbReference type="InterPro" id="IPR000834">
    <property type="entry name" value="Peptidase_M14"/>
</dbReference>
<dbReference type="Proteomes" id="UP000093561">
    <property type="component" value="Unassembled WGS sequence"/>
</dbReference>
<keyword evidence="8" id="KW-0862">Zinc</keyword>
<dbReference type="FunFam" id="3.40.630.10:FF:000070">
    <property type="entry name" value="Putative carboxypeptidase suro-1"/>
    <property type="match status" value="1"/>
</dbReference>
<reference evidence="16" key="1">
    <citation type="submission" date="2015-03" db="EMBL/GenBank/DDBJ databases">
        <title>Wuchereria bancrofti Genome Sequencing Papua New Guinea Strain.</title>
        <authorList>
            <person name="Small S.T."/>
            <person name="Serre D."/>
            <person name="Zimmerman P.A."/>
        </authorList>
    </citation>
    <scope>NUCLEOTIDE SEQUENCE [LARGE SCALE GENOMIC DNA]</scope>
    <source>
        <strain evidence="16">pt0022</strain>
    </source>
</reference>
<comment type="similarity">
    <text evidence="2 12">Belongs to the peptidase M14 family.</text>
</comment>
<evidence type="ECO:0000256" key="10">
    <source>
        <dbReference type="ARBA" id="ARBA00023157"/>
    </source>
</evidence>
<evidence type="ECO:0000256" key="11">
    <source>
        <dbReference type="PROSITE-ProRule" id="PRU01005"/>
    </source>
</evidence>
<dbReference type="SUPFAM" id="SSF54897">
    <property type="entry name" value="Protease propeptides/inhibitors"/>
    <property type="match status" value="1"/>
</dbReference>
<dbReference type="SMART" id="SM00254">
    <property type="entry name" value="ShKT"/>
    <property type="match status" value="1"/>
</dbReference>
<dbReference type="AlphaFoldDB" id="A0AAF5Q054"/>
<evidence type="ECO:0008006" key="18">
    <source>
        <dbReference type="Google" id="ProtNLM"/>
    </source>
</evidence>
<evidence type="ECO:0000256" key="4">
    <source>
        <dbReference type="ARBA" id="ARBA00022670"/>
    </source>
</evidence>
<feature type="domain" description="Peptidase M14" evidence="15">
    <location>
        <begin position="187"/>
        <end position="499"/>
    </location>
</feature>
<feature type="active site" description="Proton donor/acceptor" evidence="12">
    <location>
        <position position="463"/>
    </location>
</feature>
<dbReference type="InterPro" id="IPR003146">
    <property type="entry name" value="M14A_act_pep"/>
</dbReference>
<dbReference type="PROSITE" id="PS52035">
    <property type="entry name" value="PEPTIDASE_M14"/>
    <property type="match status" value="1"/>
</dbReference>